<accession>A0A446BKQ6</accession>
<evidence type="ECO:0000313" key="2">
    <source>
        <dbReference type="Proteomes" id="UP000289323"/>
    </source>
</evidence>
<sequence length="39" mass="4376">MGLFVIDTGMMQAFIDKLQLSKPVPSWAGVQHWTNGSRQ</sequence>
<dbReference type="EMBL" id="OUUZ01000009">
    <property type="protein sequence ID" value="SPQ23081.1"/>
    <property type="molecule type" value="Genomic_DNA"/>
</dbReference>
<name>A0A446BKQ6_9PEZI</name>
<protein>
    <submittedName>
        <fullName evidence="1">5f40dde6-ebed-49c4-a9ff-01cef216ec40</fullName>
    </submittedName>
</protein>
<dbReference type="Proteomes" id="UP000289323">
    <property type="component" value="Unassembled WGS sequence"/>
</dbReference>
<reference evidence="1 2" key="1">
    <citation type="submission" date="2018-04" db="EMBL/GenBank/DDBJ databases">
        <authorList>
            <person name="Huttner S."/>
            <person name="Dainat J."/>
        </authorList>
    </citation>
    <scope>NUCLEOTIDE SEQUENCE [LARGE SCALE GENOMIC DNA]</scope>
</reference>
<evidence type="ECO:0000313" key="1">
    <source>
        <dbReference type="EMBL" id="SPQ23081.1"/>
    </source>
</evidence>
<dbReference type="AlphaFoldDB" id="A0A446BKQ6"/>
<gene>
    <name evidence="1" type="ORF">TT172_LOCUS5500</name>
</gene>
<proteinExistence type="predicted"/>
<organism evidence="1 2">
    <name type="scientific">Thermothielavioides terrestris</name>
    <dbReference type="NCBI Taxonomy" id="2587410"/>
    <lineage>
        <taxon>Eukaryota</taxon>
        <taxon>Fungi</taxon>
        <taxon>Dikarya</taxon>
        <taxon>Ascomycota</taxon>
        <taxon>Pezizomycotina</taxon>
        <taxon>Sordariomycetes</taxon>
        <taxon>Sordariomycetidae</taxon>
        <taxon>Sordariales</taxon>
        <taxon>Chaetomiaceae</taxon>
        <taxon>Thermothielavioides</taxon>
    </lineage>
</organism>